<dbReference type="OrthoDB" id="4571118at2"/>
<dbReference type="PANTHER" id="PTHR43591:SF24">
    <property type="entry name" value="2-METHOXY-6-POLYPRENYL-1,4-BENZOQUINOL METHYLASE, MITOCHONDRIAL"/>
    <property type="match status" value="1"/>
</dbReference>
<dbReference type="InterPro" id="IPR013216">
    <property type="entry name" value="Methyltransf_11"/>
</dbReference>
<dbReference type="RefSeq" id="WP_112260390.1">
    <property type="nucleotide sequence ID" value="NZ_QMIG01000044.1"/>
</dbReference>
<dbReference type="InterPro" id="IPR029063">
    <property type="entry name" value="SAM-dependent_MTases_sf"/>
</dbReference>
<gene>
    <name evidence="2" type="ORF">DPM12_21420</name>
</gene>
<proteinExistence type="predicted"/>
<keyword evidence="3" id="KW-1185">Reference proteome</keyword>
<evidence type="ECO:0000313" key="2">
    <source>
        <dbReference type="EMBL" id="RAW09412.1"/>
    </source>
</evidence>
<dbReference type="GO" id="GO:0008757">
    <property type="term" value="F:S-adenosylmethionine-dependent methyltransferase activity"/>
    <property type="evidence" value="ECO:0007669"/>
    <property type="project" value="InterPro"/>
</dbReference>
<name>A0A329QDW1_9ACTN</name>
<dbReference type="EMBL" id="QMIG01000044">
    <property type="protein sequence ID" value="RAW09412.1"/>
    <property type="molecule type" value="Genomic_DNA"/>
</dbReference>
<protein>
    <recommendedName>
        <fullName evidence="1">Methyltransferase type 11 domain-containing protein</fullName>
    </recommendedName>
</protein>
<comment type="caution">
    <text evidence="2">The sequence shown here is derived from an EMBL/GenBank/DDBJ whole genome shotgun (WGS) entry which is preliminary data.</text>
</comment>
<dbReference type="Gene3D" id="3.40.50.150">
    <property type="entry name" value="Vaccinia Virus protein VP39"/>
    <property type="match status" value="1"/>
</dbReference>
<feature type="domain" description="Methyltransferase type 11" evidence="1">
    <location>
        <begin position="38"/>
        <end position="130"/>
    </location>
</feature>
<evidence type="ECO:0000313" key="3">
    <source>
        <dbReference type="Proteomes" id="UP000250462"/>
    </source>
</evidence>
<sequence length="182" mass="19395">MAEFGAVMARVYGLFNRNPKSNQMMVDIAELKPDDRLLEIGCGAGAAVALAAEQIGAENVAAVDPSETFVDMVRRRVPGADVRVAGAEDLPFDDASFTVIWSIASMHHWPDRAAGLATVASKLAPGGRLLLAERLLKKPGHGITSAQLAEVKAELAELGLSNPETIERKLGRKTMAVIHATR</sequence>
<dbReference type="Proteomes" id="UP000250462">
    <property type="component" value="Unassembled WGS sequence"/>
</dbReference>
<dbReference type="PANTHER" id="PTHR43591">
    <property type="entry name" value="METHYLTRANSFERASE"/>
    <property type="match status" value="1"/>
</dbReference>
<dbReference type="CDD" id="cd02440">
    <property type="entry name" value="AdoMet_MTases"/>
    <property type="match status" value="1"/>
</dbReference>
<organism evidence="2 3">
    <name type="scientific">Phytoactinopolyspora halophila</name>
    <dbReference type="NCBI Taxonomy" id="1981511"/>
    <lineage>
        <taxon>Bacteria</taxon>
        <taxon>Bacillati</taxon>
        <taxon>Actinomycetota</taxon>
        <taxon>Actinomycetes</taxon>
        <taxon>Jiangellales</taxon>
        <taxon>Jiangellaceae</taxon>
        <taxon>Phytoactinopolyspora</taxon>
    </lineage>
</organism>
<reference evidence="2 3" key="1">
    <citation type="submission" date="2018-06" db="EMBL/GenBank/DDBJ databases">
        <title>Phytoactinopolyspora halophila sp. nov., a novel halophilic actinomycete isolated from a saline soil in China.</title>
        <authorList>
            <person name="Tang S.-K."/>
        </authorList>
    </citation>
    <scope>NUCLEOTIDE SEQUENCE [LARGE SCALE GENOMIC DNA]</scope>
    <source>
        <strain evidence="2 3">YIM 96934</strain>
    </source>
</reference>
<accession>A0A329QDW1</accession>
<dbReference type="AlphaFoldDB" id="A0A329QDW1"/>
<dbReference type="Pfam" id="PF08241">
    <property type="entry name" value="Methyltransf_11"/>
    <property type="match status" value="1"/>
</dbReference>
<evidence type="ECO:0000259" key="1">
    <source>
        <dbReference type="Pfam" id="PF08241"/>
    </source>
</evidence>
<dbReference type="SUPFAM" id="SSF53335">
    <property type="entry name" value="S-adenosyl-L-methionine-dependent methyltransferases"/>
    <property type="match status" value="1"/>
</dbReference>